<gene>
    <name evidence="2" type="ORF">CBYS24578_00011629</name>
</gene>
<proteinExistence type="predicted"/>
<feature type="compositionally biased region" description="Polar residues" evidence="1">
    <location>
        <begin position="14"/>
        <end position="23"/>
    </location>
</feature>
<keyword evidence="3" id="KW-1185">Reference proteome</keyword>
<name>A0A9N9XWP9_9HYPO</name>
<dbReference type="Proteomes" id="UP000754883">
    <property type="component" value="Unassembled WGS sequence"/>
</dbReference>
<evidence type="ECO:0000256" key="1">
    <source>
        <dbReference type="SAM" id="MobiDB-lite"/>
    </source>
</evidence>
<reference evidence="2 3" key="2">
    <citation type="submission" date="2021-10" db="EMBL/GenBank/DDBJ databases">
        <authorList>
            <person name="Piombo E."/>
        </authorList>
    </citation>
    <scope>NUCLEOTIDE SEQUENCE [LARGE SCALE GENOMIC DNA]</scope>
</reference>
<dbReference type="EMBL" id="CABFNO020001247">
    <property type="protein sequence ID" value="CAG9973886.1"/>
    <property type="molecule type" value="Genomic_DNA"/>
</dbReference>
<organism evidence="2 3">
    <name type="scientific">Clonostachys byssicola</name>
    <dbReference type="NCBI Taxonomy" id="160290"/>
    <lineage>
        <taxon>Eukaryota</taxon>
        <taxon>Fungi</taxon>
        <taxon>Dikarya</taxon>
        <taxon>Ascomycota</taxon>
        <taxon>Pezizomycotina</taxon>
        <taxon>Sordariomycetes</taxon>
        <taxon>Hypocreomycetidae</taxon>
        <taxon>Hypocreales</taxon>
        <taxon>Bionectriaceae</taxon>
        <taxon>Clonostachys</taxon>
    </lineage>
</organism>
<evidence type="ECO:0000313" key="2">
    <source>
        <dbReference type="EMBL" id="CAG9973886.1"/>
    </source>
</evidence>
<evidence type="ECO:0000313" key="3">
    <source>
        <dbReference type="Proteomes" id="UP000754883"/>
    </source>
</evidence>
<feature type="region of interest" description="Disordered" evidence="1">
    <location>
        <begin position="1"/>
        <end position="23"/>
    </location>
</feature>
<reference evidence="3" key="1">
    <citation type="submission" date="2019-06" db="EMBL/GenBank/DDBJ databases">
        <authorList>
            <person name="Broberg M."/>
        </authorList>
    </citation>
    <scope>NUCLEOTIDE SEQUENCE [LARGE SCALE GENOMIC DNA]</scope>
</reference>
<dbReference type="AlphaFoldDB" id="A0A9N9XWP9"/>
<protein>
    <submittedName>
        <fullName evidence="2">Uncharacterized protein</fullName>
    </submittedName>
</protein>
<comment type="caution">
    <text evidence="2">The sequence shown here is derived from an EMBL/GenBank/DDBJ whole genome shotgun (WGS) entry which is preliminary data.</text>
</comment>
<sequence>MTDDAGGTLHLPGASQNPQTRQSQLNALAGCDLHGKRDVISEVKWKEHHGWTGPVIWGTPRAWRPARPATRPPTTSNQLIIAIPASLADDVGSTSIVKLRTSRKS</sequence>
<accession>A0A9N9XWP9</accession>